<dbReference type="EMBL" id="MFQN01000004">
    <property type="protein sequence ID" value="OGH75692.1"/>
    <property type="molecule type" value="Genomic_DNA"/>
</dbReference>
<dbReference type="Gene3D" id="3.40.50.150">
    <property type="entry name" value="Vaccinia Virus protein VP39"/>
    <property type="match status" value="1"/>
</dbReference>
<sequence>MRTQIDRVKKVYSFWGRFPLFYVWQDYFTFMGRPKFIRGRTVKQLNLRSGDKVLEVACGSGRNFSFIRKAIGKEGRLIGFDYSQEMLDAAKKLCQKKNWDNIKLIQGDAAELGVGEGNFDAVISVLGISAIPGWERAVQKCYDALKSGGVLVVCDARLFNGFFSFLNPLVKLIYSRFAAWDPSKNIPEKIKVVFGNLEIENLNFDTFFIAKAIKH</sequence>
<dbReference type="InterPro" id="IPR029063">
    <property type="entry name" value="SAM-dependent_MTases_sf"/>
</dbReference>
<dbReference type="STRING" id="1798692.A3G00_04345"/>
<evidence type="ECO:0000313" key="4">
    <source>
        <dbReference type="Proteomes" id="UP000178347"/>
    </source>
</evidence>
<proteinExistence type="predicted"/>
<accession>A0A1F6MVN9</accession>
<dbReference type="AlphaFoldDB" id="A0A1F6MVN9"/>
<protein>
    <recommendedName>
        <fullName evidence="2">Methyltransferase domain-containing protein</fullName>
    </recommendedName>
</protein>
<comment type="caution">
    <text evidence="3">The sequence shown here is derived from an EMBL/GenBank/DDBJ whole genome shotgun (WGS) entry which is preliminary data.</text>
</comment>
<evidence type="ECO:0000259" key="2">
    <source>
        <dbReference type="Pfam" id="PF13649"/>
    </source>
</evidence>
<dbReference type="InterPro" id="IPR041698">
    <property type="entry name" value="Methyltransf_25"/>
</dbReference>
<organism evidence="3 4">
    <name type="scientific">Candidatus Magasanikbacteria bacterium RIFCSPLOWO2_12_FULL_43_12</name>
    <dbReference type="NCBI Taxonomy" id="1798692"/>
    <lineage>
        <taxon>Bacteria</taxon>
        <taxon>Candidatus Magasanikiibacteriota</taxon>
    </lineage>
</organism>
<dbReference type="CDD" id="cd02440">
    <property type="entry name" value="AdoMet_MTases"/>
    <property type="match status" value="1"/>
</dbReference>
<gene>
    <name evidence="3" type="ORF">A3G00_04345</name>
</gene>
<evidence type="ECO:0000313" key="3">
    <source>
        <dbReference type="EMBL" id="OGH75692.1"/>
    </source>
</evidence>
<feature type="domain" description="Methyltransferase" evidence="2">
    <location>
        <begin position="53"/>
        <end position="149"/>
    </location>
</feature>
<name>A0A1F6MVN9_9BACT</name>
<reference evidence="3 4" key="1">
    <citation type="journal article" date="2016" name="Nat. Commun.">
        <title>Thousands of microbial genomes shed light on interconnected biogeochemical processes in an aquifer system.</title>
        <authorList>
            <person name="Anantharaman K."/>
            <person name="Brown C.T."/>
            <person name="Hug L.A."/>
            <person name="Sharon I."/>
            <person name="Castelle C.J."/>
            <person name="Probst A.J."/>
            <person name="Thomas B.C."/>
            <person name="Singh A."/>
            <person name="Wilkins M.J."/>
            <person name="Karaoz U."/>
            <person name="Brodie E.L."/>
            <person name="Williams K.H."/>
            <person name="Hubbard S.S."/>
            <person name="Banfield J.F."/>
        </authorList>
    </citation>
    <scope>NUCLEOTIDE SEQUENCE [LARGE SCALE GENOMIC DNA]</scope>
</reference>
<dbReference type="Pfam" id="PF13649">
    <property type="entry name" value="Methyltransf_25"/>
    <property type="match status" value="1"/>
</dbReference>
<evidence type="ECO:0000256" key="1">
    <source>
        <dbReference type="ARBA" id="ARBA00022679"/>
    </source>
</evidence>
<dbReference type="PANTHER" id="PTHR43861">
    <property type="entry name" value="TRANS-ACONITATE 2-METHYLTRANSFERASE-RELATED"/>
    <property type="match status" value="1"/>
</dbReference>
<dbReference type="Proteomes" id="UP000178347">
    <property type="component" value="Unassembled WGS sequence"/>
</dbReference>
<dbReference type="SUPFAM" id="SSF53335">
    <property type="entry name" value="S-adenosyl-L-methionine-dependent methyltransferases"/>
    <property type="match status" value="1"/>
</dbReference>
<keyword evidence="1" id="KW-0808">Transferase</keyword>